<dbReference type="Gene3D" id="1.10.10.10">
    <property type="entry name" value="Winged helix-like DNA-binding domain superfamily/Winged helix DNA-binding domain"/>
    <property type="match status" value="1"/>
</dbReference>
<comment type="similarity">
    <text evidence="1">Belongs to the DprA/Smf family.</text>
</comment>
<dbReference type="EMBL" id="MEWX01000014">
    <property type="protein sequence ID" value="OGC80814.1"/>
    <property type="molecule type" value="Genomic_DNA"/>
</dbReference>
<name>A0A1F4XGU9_9BACT</name>
<accession>A0A1F4XGU9</accession>
<dbReference type="InterPro" id="IPR036388">
    <property type="entry name" value="WH-like_DNA-bd_sf"/>
</dbReference>
<dbReference type="InterPro" id="IPR003488">
    <property type="entry name" value="DprA"/>
</dbReference>
<dbReference type="Gene3D" id="3.40.50.450">
    <property type="match status" value="1"/>
</dbReference>
<dbReference type="NCBIfam" id="TIGR00732">
    <property type="entry name" value="dprA"/>
    <property type="match status" value="1"/>
</dbReference>
<gene>
    <name evidence="4" type="ORF">A2943_02995</name>
</gene>
<evidence type="ECO:0000256" key="1">
    <source>
        <dbReference type="ARBA" id="ARBA00006525"/>
    </source>
</evidence>
<dbReference type="STRING" id="1797243.A2943_02995"/>
<dbReference type="PANTHER" id="PTHR43022">
    <property type="entry name" value="PROTEIN SMF"/>
    <property type="match status" value="1"/>
</dbReference>
<reference evidence="4 5" key="1">
    <citation type="journal article" date="2016" name="Nat. Commun.">
        <title>Thousands of microbial genomes shed light on interconnected biogeochemical processes in an aquifer system.</title>
        <authorList>
            <person name="Anantharaman K."/>
            <person name="Brown C.T."/>
            <person name="Hug L.A."/>
            <person name="Sharon I."/>
            <person name="Castelle C.J."/>
            <person name="Probst A.J."/>
            <person name="Thomas B.C."/>
            <person name="Singh A."/>
            <person name="Wilkins M.J."/>
            <person name="Karaoz U."/>
            <person name="Brodie E.L."/>
            <person name="Williams K.H."/>
            <person name="Hubbard S.S."/>
            <person name="Banfield J.F."/>
        </authorList>
    </citation>
    <scope>NUCLEOTIDE SEQUENCE [LARGE SCALE GENOMIC DNA]</scope>
</reference>
<dbReference type="Pfam" id="PF02481">
    <property type="entry name" value="DNA_processg_A"/>
    <property type="match status" value="1"/>
</dbReference>
<feature type="domain" description="DprA winged helix" evidence="3">
    <location>
        <begin position="224"/>
        <end position="275"/>
    </location>
</feature>
<protein>
    <submittedName>
        <fullName evidence="4">DNA protecting protein DprA</fullName>
    </submittedName>
</protein>
<sequence>MRQLKGKDFPKLLREIPDKPSLLYIRGELPSPDLKYLCVVGSRACSIYGKRMTQKLIAGLASYPVAIISGLALGIDSEAHKAALDVGLPTVAVLPSSADDASLYPASHVPLAQRILAAGGALVSEYKAPFKPATYSFPARNRIMSGMSVATLIIEAGEKSGTLITARLALDYNREVLAVPHELGRETGAGVNRLLREGATLVRGGADILQALGLKEKDIPEQIPLPTDLTKDEARVLHALTEALVRDELIERAELSAQEANVALSSLLIRGLITERLGKIERA</sequence>
<evidence type="ECO:0000259" key="2">
    <source>
        <dbReference type="Pfam" id="PF02481"/>
    </source>
</evidence>
<dbReference type="PANTHER" id="PTHR43022:SF1">
    <property type="entry name" value="PROTEIN SMF"/>
    <property type="match status" value="1"/>
</dbReference>
<dbReference type="InterPro" id="IPR041614">
    <property type="entry name" value="DprA_WH"/>
</dbReference>
<evidence type="ECO:0000313" key="4">
    <source>
        <dbReference type="EMBL" id="OGC80814.1"/>
    </source>
</evidence>
<organism evidence="4 5">
    <name type="scientific">Candidatus Adlerbacteria bacterium RIFCSPLOWO2_01_FULL_51_16</name>
    <dbReference type="NCBI Taxonomy" id="1797243"/>
    <lineage>
        <taxon>Bacteria</taxon>
        <taxon>Candidatus Adleribacteriota</taxon>
    </lineage>
</organism>
<feature type="domain" description="Smf/DprA SLOG" evidence="2">
    <location>
        <begin position="5"/>
        <end position="212"/>
    </location>
</feature>
<comment type="caution">
    <text evidence="4">The sequence shown here is derived from an EMBL/GenBank/DDBJ whole genome shotgun (WGS) entry which is preliminary data.</text>
</comment>
<dbReference type="AlphaFoldDB" id="A0A1F4XGU9"/>
<evidence type="ECO:0000313" key="5">
    <source>
        <dbReference type="Proteomes" id="UP000176185"/>
    </source>
</evidence>
<dbReference type="GO" id="GO:0009294">
    <property type="term" value="P:DNA-mediated transformation"/>
    <property type="evidence" value="ECO:0007669"/>
    <property type="project" value="InterPro"/>
</dbReference>
<dbReference type="Proteomes" id="UP000176185">
    <property type="component" value="Unassembled WGS sequence"/>
</dbReference>
<evidence type="ECO:0000259" key="3">
    <source>
        <dbReference type="Pfam" id="PF17782"/>
    </source>
</evidence>
<proteinExistence type="inferred from homology"/>
<dbReference type="InterPro" id="IPR057666">
    <property type="entry name" value="DrpA_SLOG"/>
</dbReference>
<dbReference type="SUPFAM" id="SSF102405">
    <property type="entry name" value="MCP/YpsA-like"/>
    <property type="match status" value="1"/>
</dbReference>
<dbReference type="Pfam" id="PF17782">
    <property type="entry name" value="WHD_DprA"/>
    <property type="match status" value="1"/>
</dbReference>